<dbReference type="Proteomes" id="UP000692954">
    <property type="component" value="Unassembled WGS sequence"/>
</dbReference>
<proteinExistence type="predicted"/>
<organism evidence="3 4">
    <name type="scientific">Paramecium sonneborni</name>
    <dbReference type="NCBI Taxonomy" id="65129"/>
    <lineage>
        <taxon>Eukaryota</taxon>
        <taxon>Sar</taxon>
        <taxon>Alveolata</taxon>
        <taxon>Ciliophora</taxon>
        <taxon>Intramacronucleata</taxon>
        <taxon>Oligohymenophorea</taxon>
        <taxon>Peniculida</taxon>
        <taxon>Parameciidae</taxon>
        <taxon>Paramecium</taxon>
    </lineage>
</organism>
<evidence type="ECO:0000313" key="4">
    <source>
        <dbReference type="Proteomes" id="UP000692954"/>
    </source>
</evidence>
<reference evidence="3" key="1">
    <citation type="submission" date="2021-01" db="EMBL/GenBank/DDBJ databases">
        <authorList>
            <consortium name="Genoscope - CEA"/>
            <person name="William W."/>
        </authorList>
    </citation>
    <scope>NUCLEOTIDE SEQUENCE</scope>
</reference>
<sequence>MATHKKQVNSLYNVRLFPDKGNSNNVNKARSPAIQPSHRLQQQRRVTVNLNQQNQEAPLKKPQLSRSGSMGMQCQFTSSETLTNLQEIENDIVSTEVETISIDKLQKWRRALVEQCELMEKQLGRKEIDINHHQYAFRVVSHSEMIERRVAEEIQNREKLQAQTSQMIKYQEQEINQLLQKIQALEESLNK</sequence>
<keyword evidence="1" id="KW-0175">Coiled coil</keyword>
<protein>
    <submittedName>
        <fullName evidence="3">Uncharacterized protein</fullName>
    </submittedName>
</protein>
<dbReference type="AlphaFoldDB" id="A0A8S1RFB2"/>
<feature type="region of interest" description="Disordered" evidence="2">
    <location>
        <begin position="16"/>
        <end position="70"/>
    </location>
</feature>
<name>A0A8S1RFB2_9CILI</name>
<keyword evidence="4" id="KW-1185">Reference proteome</keyword>
<feature type="coiled-coil region" evidence="1">
    <location>
        <begin position="143"/>
        <end position="188"/>
    </location>
</feature>
<gene>
    <name evidence="3" type="ORF">PSON_ATCC_30995.1.T1630081</name>
</gene>
<feature type="compositionally biased region" description="Polar residues" evidence="2">
    <location>
        <begin position="38"/>
        <end position="56"/>
    </location>
</feature>
<evidence type="ECO:0000256" key="1">
    <source>
        <dbReference type="SAM" id="Coils"/>
    </source>
</evidence>
<dbReference type="EMBL" id="CAJJDN010000163">
    <property type="protein sequence ID" value="CAD8125944.1"/>
    <property type="molecule type" value="Genomic_DNA"/>
</dbReference>
<dbReference type="OrthoDB" id="293370at2759"/>
<comment type="caution">
    <text evidence="3">The sequence shown here is derived from an EMBL/GenBank/DDBJ whole genome shotgun (WGS) entry which is preliminary data.</text>
</comment>
<evidence type="ECO:0000256" key="2">
    <source>
        <dbReference type="SAM" id="MobiDB-lite"/>
    </source>
</evidence>
<evidence type="ECO:0000313" key="3">
    <source>
        <dbReference type="EMBL" id="CAD8125944.1"/>
    </source>
</evidence>
<accession>A0A8S1RFB2</accession>